<comment type="subcellular location">
    <subcellularLocation>
        <location evidence="4">Cell outer membrane</location>
    </subcellularLocation>
</comment>
<proteinExistence type="inferred from homology"/>
<dbReference type="InterPro" id="IPR007543">
    <property type="entry name" value="LptD_C"/>
</dbReference>
<keyword evidence="8" id="KW-1185">Reference proteome</keyword>
<reference evidence="8" key="1">
    <citation type="journal article" date="2019" name="Int. J. Syst. Evol. Microbiol.">
        <title>The Global Catalogue of Microorganisms (GCM) 10K type strain sequencing project: providing services to taxonomists for standard genome sequencing and annotation.</title>
        <authorList>
            <consortium name="The Broad Institute Genomics Platform"/>
            <consortium name="The Broad Institute Genome Sequencing Center for Infectious Disease"/>
            <person name="Wu L."/>
            <person name="Ma J."/>
        </authorList>
    </citation>
    <scope>NUCLEOTIDE SEQUENCE [LARGE SCALE GENOMIC DNA]</scope>
    <source>
        <strain evidence="8">KCTC 42730</strain>
    </source>
</reference>
<dbReference type="Pfam" id="PF04453">
    <property type="entry name" value="LptD"/>
    <property type="match status" value="1"/>
</dbReference>
<feature type="domain" description="Organic solvent tolerance-like N-terminal" evidence="5">
    <location>
        <begin position="71"/>
        <end position="201"/>
    </location>
</feature>
<evidence type="ECO:0000259" key="6">
    <source>
        <dbReference type="Pfam" id="PF04453"/>
    </source>
</evidence>
<comment type="subunit">
    <text evidence="4">Component of the lipopolysaccharide transport and assembly complex. Interacts with LptE and LptA.</text>
</comment>
<dbReference type="Pfam" id="PF03968">
    <property type="entry name" value="LptD_N"/>
    <property type="match status" value="1"/>
</dbReference>
<organism evidence="7 8">
    <name type="scientific">Pseudoalteromonas fenneropenaei</name>
    <dbReference type="NCBI Taxonomy" id="1737459"/>
    <lineage>
        <taxon>Bacteria</taxon>
        <taxon>Pseudomonadati</taxon>
        <taxon>Pseudomonadota</taxon>
        <taxon>Gammaproteobacteria</taxon>
        <taxon>Alteromonadales</taxon>
        <taxon>Pseudoalteromonadaceae</taxon>
        <taxon>Pseudoalteromonas</taxon>
    </lineage>
</organism>
<protein>
    <recommendedName>
        <fullName evidence="4">LPS-assembly protein LptD</fullName>
    </recommendedName>
</protein>
<dbReference type="InterPro" id="IPR005653">
    <property type="entry name" value="OstA-like_N"/>
</dbReference>
<evidence type="ECO:0000313" key="8">
    <source>
        <dbReference type="Proteomes" id="UP001595453"/>
    </source>
</evidence>
<comment type="function">
    <text evidence="4">Together with LptE, is involved in the assembly of lipopolysaccharide (LPS) at the surface of the outer membrane.</text>
</comment>
<name>A0ABV7CLJ6_9GAMM</name>
<sequence precursor="true">MQKIWSLLVLGSLQGLYSATVTAQTTTAADTASQTSADTAVTLPAPQLCNTTTLNPSWQPAPGLGLNAIAIDADDVELQGTQSAEFNGNVNIHTTKMTLRAQSALVDKQQGLLHASGPLQYQDKFSKVESAGLTANLNQSSIVLLGAQYQLTQQNGHGGAEKLAVNAKGLSLDNSSFTTCPGEQPFWQISADNITLSQDDGWGETHNTILKILDVPVVYIPYFTFPIDDRRKSGLLTPTLSSSARFGLELATPFYWNIAPNYDATITPRYMANKGVQLVSEFRYLTEDHQGLVAVEYLGNDKSEQTLDERYLFHFQQQSDFNSQWRASFDVTNISDDNYITDLNTDYASMTDTQLQRTALFNYLGDDWTANIKLQNFEVLGNHTESYAALPQVSFARRQIGDQQGLNWHFNGEFAHFQNRDLTIEEASRVHLEPKLSYRIDDYAWSFLSEASLLHTRYRQDGELSDTPYAREVSRTLPKVRLHGKLNFERDTAWFIEDGIQTLEPQIQYLYTPKRDQSEIGLYDTTRLQDDFFGLFRDKRFSSVDRVAEANQFTLGATTRVFNRGNDEVFNFSFGQIFYLSDSVKPSEQGLPSAGSDTNYNALLAAETMWHWHRRWYLGAGVQFDADGKDVVQSHLTLDYKGDNNQLVQLNHRYATDVSGYTIDQVGMFMSVPVSDNWQLIASYHRDLEANRSIESFAGFQYESCCWAVQITTSRQIETDLNRTIGQDDAVFDSSIRFNFVLKGLGSNARSDVQNLLKRGIFAYRRPYFLNN</sequence>
<evidence type="ECO:0000256" key="4">
    <source>
        <dbReference type="HAMAP-Rule" id="MF_01411"/>
    </source>
</evidence>
<feature type="domain" description="LptD C-terminal" evidence="6">
    <location>
        <begin position="309"/>
        <end position="678"/>
    </location>
</feature>
<comment type="caution">
    <text evidence="4">Lacks conserved residue(s) required for the propagation of feature annotation.</text>
</comment>
<dbReference type="PANTHER" id="PTHR30189">
    <property type="entry name" value="LPS-ASSEMBLY PROTEIN"/>
    <property type="match status" value="1"/>
</dbReference>
<feature type="signal peptide" evidence="4">
    <location>
        <begin position="1"/>
        <end position="23"/>
    </location>
</feature>
<evidence type="ECO:0000256" key="1">
    <source>
        <dbReference type="ARBA" id="ARBA00022729"/>
    </source>
</evidence>
<evidence type="ECO:0000313" key="7">
    <source>
        <dbReference type="EMBL" id="MFC3033456.1"/>
    </source>
</evidence>
<keyword evidence="3 4" id="KW-0998">Cell outer membrane</keyword>
<gene>
    <name evidence="4 7" type="primary">lptD</name>
    <name evidence="7" type="ORF">ACFOEE_13085</name>
</gene>
<accession>A0ABV7CLJ6</accession>
<comment type="similarity">
    <text evidence="4">Belongs to the LptD family.</text>
</comment>
<evidence type="ECO:0000256" key="3">
    <source>
        <dbReference type="ARBA" id="ARBA00023237"/>
    </source>
</evidence>
<dbReference type="EMBL" id="JBHRSD010000022">
    <property type="protein sequence ID" value="MFC3033456.1"/>
    <property type="molecule type" value="Genomic_DNA"/>
</dbReference>
<keyword evidence="1 4" id="KW-0732">Signal</keyword>
<dbReference type="InterPro" id="IPR050218">
    <property type="entry name" value="LptD"/>
</dbReference>
<dbReference type="InterPro" id="IPR020889">
    <property type="entry name" value="LipoPS_assembly_LptD"/>
</dbReference>
<keyword evidence="2 4" id="KW-0472">Membrane</keyword>
<evidence type="ECO:0000259" key="5">
    <source>
        <dbReference type="Pfam" id="PF03968"/>
    </source>
</evidence>
<evidence type="ECO:0000256" key="2">
    <source>
        <dbReference type="ARBA" id="ARBA00023136"/>
    </source>
</evidence>
<dbReference type="HAMAP" id="MF_01411">
    <property type="entry name" value="LPS_assembly_LptD"/>
    <property type="match status" value="1"/>
</dbReference>
<dbReference type="Proteomes" id="UP001595453">
    <property type="component" value="Unassembled WGS sequence"/>
</dbReference>
<dbReference type="RefSeq" id="WP_377124956.1">
    <property type="nucleotide sequence ID" value="NZ_JBHRSD010000022.1"/>
</dbReference>
<comment type="caution">
    <text evidence="7">The sequence shown here is derived from an EMBL/GenBank/DDBJ whole genome shotgun (WGS) entry which is preliminary data.</text>
</comment>
<dbReference type="PANTHER" id="PTHR30189:SF1">
    <property type="entry name" value="LPS-ASSEMBLY PROTEIN LPTD"/>
    <property type="match status" value="1"/>
</dbReference>
<feature type="chain" id="PRO_5044915734" description="LPS-assembly protein LptD" evidence="4">
    <location>
        <begin position="24"/>
        <end position="772"/>
    </location>
</feature>